<feature type="signal peptide" evidence="2">
    <location>
        <begin position="1"/>
        <end position="16"/>
    </location>
</feature>
<proteinExistence type="predicted"/>
<evidence type="ECO:0000256" key="2">
    <source>
        <dbReference type="SAM" id="SignalP"/>
    </source>
</evidence>
<sequence length="144" mass="15682">MVSLTIFCLLSCVVSGAVTQSISSLSTSLKALEASLDQNNDGQVTKAERDFDLQNNFDTNRDGCVDALEWSTRLTSLNFTKELASYILTLARSTNISRPAGCDGISVYYGQPGTTEGLVSSYIYTLTRMCEGDTTLYLTNSDCR</sequence>
<dbReference type="InterPro" id="IPR011992">
    <property type="entry name" value="EF-hand-dom_pair"/>
</dbReference>
<organism evidence="3 4">
    <name type="scientific">Aplysia californica</name>
    <name type="common">California sea hare</name>
    <dbReference type="NCBI Taxonomy" id="6500"/>
    <lineage>
        <taxon>Eukaryota</taxon>
        <taxon>Metazoa</taxon>
        <taxon>Spiralia</taxon>
        <taxon>Lophotrochozoa</taxon>
        <taxon>Mollusca</taxon>
        <taxon>Gastropoda</taxon>
        <taxon>Heterobranchia</taxon>
        <taxon>Euthyneura</taxon>
        <taxon>Tectipleura</taxon>
        <taxon>Aplysiida</taxon>
        <taxon>Aplysioidea</taxon>
        <taxon>Aplysiidae</taxon>
        <taxon>Aplysia</taxon>
    </lineage>
</organism>
<protein>
    <submittedName>
        <fullName evidence="4">Uncharacterized protein LOC101854393</fullName>
    </submittedName>
</protein>
<gene>
    <name evidence="4" type="primary">LOC101854393</name>
</gene>
<dbReference type="Proteomes" id="UP000694888">
    <property type="component" value="Unplaced"/>
</dbReference>
<evidence type="ECO:0000313" key="4">
    <source>
        <dbReference type="RefSeq" id="XP_012934703.1"/>
    </source>
</evidence>
<keyword evidence="1" id="KW-0106">Calcium</keyword>
<dbReference type="GeneID" id="101854393"/>
<feature type="chain" id="PRO_5045433249" evidence="2">
    <location>
        <begin position="17"/>
        <end position="144"/>
    </location>
</feature>
<reference evidence="4" key="1">
    <citation type="submission" date="2025-08" db="UniProtKB">
        <authorList>
            <consortium name="RefSeq"/>
        </authorList>
    </citation>
    <scope>IDENTIFICATION</scope>
</reference>
<keyword evidence="2" id="KW-0732">Signal</keyword>
<dbReference type="SUPFAM" id="SSF47473">
    <property type="entry name" value="EF-hand"/>
    <property type="match status" value="1"/>
</dbReference>
<evidence type="ECO:0000313" key="3">
    <source>
        <dbReference type="Proteomes" id="UP000694888"/>
    </source>
</evidence>
<dbReference type="PROSITE" id="PS00018">
    <property type="entry name" value="EF_HAND_1"/>
    <property type="match status" value="1"/>
</dbReference>
<keyword evidence="3" id="KW-1185">Reference proteome</keyword>
<name>A0ABM0ZUG5_APLCA</name>
<dbReference type="RefSeq" id="XP_012934703.1">
    <property type="nucleotide sequence ID" value="XM_013079249.2"/>
</dbReference>
<evidence type="ECO:0000256" key="1">
    <source>
        <dbReference type="ARBA" id="ARBA00022837"/>
    </source>
</evidence>
<dbReference type="InterPro" id="IPR018247">
    <property type="entry name" value="EF_Hand_1_Ca_BS"/>
</dbReference>
<accession>A0ABM0ZUG5</accession>